<evidence type="ECO:0000256" key="5">
    <source>
        <dbReference type="ARBA" id="ARBA00023242"/>
    </source>
</evidence>
<dbReference type="GO" id="GO:0008270">
    <property type="term" value="F:zinc ion binding"/>
    <property type="evidence" value="ECO:0007669"/>
    <property type="project" value="InterPro"/>
</dbReference>
<dbReference type="Gene3D" id="4.10.240.10">
    <property type="entry name" value="Zn(2)-C6 fungal-type DNA-binding domain"/>
    <property type="match status" value="1"/>
</dbReference>
<dbReference type="Pfam" id="PF00172">
    <property type="entry name" value="Zn_clus"/>
    <property type="match status" value="1"/>
</dbReference>
<evidence type="ECO:0000256" key="6">
    <source>
        <dbReference type="SAM" id="MobiDB-lite"/>
    </source>
</evidence>
<dbReference type="SMART" id="SM00066">
    <property type="entry name" value="GAL4"/>
    <property type="match status" value="1"/>
</dbReference>
<dbReference type="GO" id="GO:0000976">
    <property type="term" value="F:transcription cis-regulatory region binding"/>
    <property type="evidence" value="ECO:0007669"/>
    <property type="project" value="TreeGrafter"/>
</dbReference>
<dbReference type="GeneID" id="34466136"/>
<dbReference type="InterPro" id="IPR001138">
    <property type="entry name" value="Zn2Cys6_DnaBD"/>
</dbReference>
<evidence type="ECO:0000256" key="1">
    <source>
        <dbReference type="ARBA" id="ARBA00004123"/>
    </source>
</evidence>
<proteinExistence type="predicted"/>
<feature type="region of interest" description="Disordered" evidence="6">
    <location>
        <begin position="59"/>
        <end position="87"/>
    </location>
</feature>
<evidence type="ECO:0000256" key="4">
    <source>
        <dbReference type="ARBA" id="ARBA00023163"/>
    </source>
</evidence>
<feature type="domain" description="Zn(2)-C6 fungal-type" evidence="7">
    <location>
        <begin position="18"/>
        <end position="48"/>
    </location>
</feature>
<dbReference type="STRING" id="1160497.A0A1L9V8D3"/>
<dbReference type="PANTHER" id="PTHR37534">
    <property type="entry name" value="TRANSCRIPTIONAL ACTIVATOR PROTEIN UGA3"/>
    <property type="match status" value="1"/>
</dbReference>
<dbReference type="PROSITE" id="PS50048">
    <property type="entry name" value="ZN2_CY6_FUNGAL_2"/>
    <property type="match status" value="1"/>
</dbReference>
<organism evidence="8 9">
    <name type="scientific">Aspergillus glaucus CBS 516.65</name>
    <dbReference type="NCBI Taxonomy" id="1160497"/>
    <lineage>
        <taxon>Eukaryota</taxon>
        <taxon>Fungi</taxon>
        <taxon>Dikarya</taxon>
        <taxon>Ascomycota</taxon>
        <taxon>Pezizomycotina</taxon>
        <taxon>Eurotiomycetes</taxon>
        <taxon>Eurotiomycetidae</taxon>
        <taxon>Eurotiales</taxon>
        <taxon>Aspergillaceae</taxon>
        <taxon>Aspergillus</taxon>
        <taxon>Aspergillus subgen. Aspergillus</taxon>
    </lineage>
</organism>
<dbReference type="OrthoDB" id="3509362at2759"/>
<dbReference type="AlphaFoldDB" id="A0A1L9V8D3"/>
<evidence type="ECO:0000256" key="2">
    <source>
        <dbReference type="ARBA" id="ARBA00023015"/>
    </source>
</evidence>
<name>A0A1L9V8D3_ASPGL</name>
<keyword evidence="4" id="KW-0804">Transcription</keyword>
<keyword evidence="9" id="KW-1185">Reference proteome</keyword>
<dbReference type="InterPro" id="IPR021858">
    <property type="entry name" value="Fun_TF"/>
</dbReference>
<sequence>MTGQSSDVMGNRPRRRDGCTECRRKKVKCDLRRPVCTRCTRYPRGCVYDLRVVSQAPSARQNQIAVDPSRGSTGLNRQSGVKHTYQPSDNLSPWLSSRDSRFYMHIFSTETASRLFPAAPETFLRSMISAALDTPHLLYALLAASCSHHSRLVRDTSPGSSTACLKFTNQAISHLNLALSNTQDVLRPETITTAMVLCTNDVCNGNMQTWRTHLFGVLQLLNTFLGTCSSYIDDPYVQCLMKWFTTMDIMAGLSAHRSSCIHDPTSGPLYQLPYTNTEQVDGICGYSLELVDSRAVTGTELLQSIMREAVALETEIHLLIGKTGADTTSESTGDCIPELTHAHFAFVYAALLHLRRRVQMLPKDHIDVRKAVQSALEAVLRIPPSSPTNIIILWPIFSIGCESDLPGERAIIQDRMANMERIGMGNFTRARRLLKTYWESDSCLPWSVYFAQIGLDLVLF</sequence>
<protein>
    <recommendedName>
        <fullName evidence="7">Zn(2)-C6 fungal-type domain-containing protein</fullName>
    </recommendedName>
</protein>
<evidence type="ECO:0000313" key="9">
    <source>
        <dbReference type="Proteomes" id="UP000184300"/>
    </source>
</evidence>
<evidence type="ECO:0000259" key="7">
    <source>
        <dbReference type="PROSITE" id="PS50048"/>
    </source>
</evidence>
<keyword evidence="2" id="KW-0805">Transcription regulation</keyword>
<gene>
    <name evidence="8" type="ORF">ASPGLDRAFT_77082</name>
</gene>
<dbReference type="Proteomes" id="UP000184300">
    <property type="component" value="Unassembled WGS sequence"/>
</dbReference>
<dbReference type="VEuPathDB" id="FungiDB:ASPGLDRAFT_77082"/>
<dbReference type="PANTHER" id="PTHR37534:SF43">
    <property type="entry name" value="FINGER DOMAIN PROTEIN, PUTATIVE (AFU_ORTHOLOGUE AFUA_1G01850)-RELATED"/>
    <property type="match status" value="1"/>
</dbReference>
<dbReference type="PROSITE" id="PS00463">
    <property type="entry name" value="ZN2_CY6_FUNGAL_1"/>
    <property type="match status" value="1"/>
</dbReference>
<dbReference type="GO" id="GO:0000981">
    <property type="term" value="F:DNA-binding transcription factor activity, RNA polymerase II-specific"/>
    <property type="evidence" value="ECO:0007669"/>
    <property type="project" value="InterPro"/>
</dbReference>
<evidence type="ECO:0000313" key="8">
    <source>
        <dbReference type="EMBL" id="OJJ80129.1"/>
    </source>
</evidence>
<keyword evidence="5" id="KW-0539">Nucleus</keyword>
<dbReference type="Pfam" id="PF11951">
    <property type="entry name" value="Fungal_trans_2"/>
    <property type="match status" value="1"/>
</dbReference>
<accession>A0A1L9V8D3</accession>
<dbReference type="CDD" id="cd00067">
    <property type="entry name" value="GAL4"/>
    <property type="match status" value="1"/>
</dbReference>
<dbReference type="SUPFAM" id="SSF57701">
    <property type="entry name" value="Zn2/Cys6 DNA-binding domain"/>
    <property type="match status" value="1"/>
</dbReference>
<dbReference type="RefSeq" id="XP_022396827.1">
    <property type="nucleotide sequence ID" value="XM_022549876.1"/>
</dbReference>
<comment type="subcellular location">
    <subcellularLocation>
        <location evidence="1">Nucleus</location>
    </subcellularLocation>
</comment>
<dbReference type="GO" id="GO:0005634">
    <property type="term" value="C:nucleus"/>
    <property type="evidence" value="ECO:0007669"/>
    <property type="project" value="UniProtKB-SubCell"/>
</dbReference>
<evidence type="ECO:0000256" key="3">
    <source>
        <dbReference type="ARBA" id="ARBA00023125"/>
    </source>
</evidence>
<dbReference type="EMBL" id="KV878912">
    <property type="protein sequence ID" value="OJJ80129.1"/>
    <property type="molecule type" value="Genomic_DNA"/>
</dbReference>
<dbReference type="GO" id="GO:0045944">
    <property type="term" value="P:positive regulation of transcription by RNA polymerase II"/>
    <property type="evidence" value="ECO:0007669"/>
    <property type="project" value="TreeGrafter"/>
</dbReference>
<keyword evidence="3" id="KW-0238">DNA-binding</keyword>
<dbReference type="InterPro" id="IPR036864">
    <property type="entry name" value="Zn2-C6_fun-type_DNA-bd_sf"/>
</dbReference>
<reference evidence="9" key="1">
    <citation type="journal article" date="2017" name="Genome Biol.">
        <title>Comparative genomics reveals high biological diversity and specific adaptations in the industrially and medically important fungal genus Aspergillus.</title>
        <authorList>
            <person name="de Vries R.P."/>
            <person name="Riley R."/>
            <person name="Wiebenga A."/>
            <person name="Aguilar-Osorio G."/>
            <person name="Amillis S."/>
            <person name="Uchima C.A."/>
            <person name="Anderluh G."/>
            <person name="Asadollahi M."/>
            <person name="Askin M."/>
            <person name="Barry K."/>
            <person name="Battaglia E."/>
            <person name="Bayram O."/>
            <person name="Benocci T."/>
            <person name="Braus-Stromeyer S.A."/>
            <person name="Caldana C."/>
            <person name="Canovas D."/>
            <person name="Cerqueira G.C."/>
            <person name="Chen F."/>
            <person name="Chen W."/>
            <person name="Choi C."/>
            <person name="Clum A."/>
            <person name="Dos Santos R.A."/>
            <person name="Damasio A.R."/>
            <person name="Diallinas G."/>
            <person name="Emri T."/>
            <person name="Fekete E."/>
            <person name="Flipphi M."/>
            <person name="Freyberg S."/>
            <person name="Gallo A."/>
            <person name="Gournas C."/>
            <person name="Habgood R."/>
            <person name="Hainaut M."/>
            <person name="Harispe M.L."/>
            <person name="Henrissat B."/>
            <person name="Hilden K.S."/>
            <person name="Hope R."/>
            <person name="Hossain A."/>
            <person name="Karabika E."/>
            <person name="Karaffa L."/>
            <person name="Karanyi Z."/>
            <person name="Krasevec N."/>
            <person name="Kuo A."/>
            <person name="Kusch H."/>
            <person name="LaButti K."/>
            <person name="Lagendijk E.L."/>
            <person name="Lapidus A."/>
            <person name="Levasseur A."/>
            <person name="Lindquist E."/>
            <person name="Lipzen A."/>
            <person name="Logrieco A.F."/>
            <person name="MacCabe A."/>
            <person name="Maekelae M.R."/>
            <person name="Malavazi I."/>
            <person name="Melin P."/>
            <person name="Meyer V."/>
            <person name="Mielnichuk N."/>
            <person name="Miskei M."/>
            <person name="Molnar A.P."/>
            <person name="Mule G."/>
            <person name="Ngan C.Y."/>
            <person name="Orejas M."/>
            <person name="Orosz E."/>
            <person name="Ouedraogo J.P."/>
            <person name="Overkamp K.M."/>
            <person name="Park H.-S."/>
            <person name="Perrone G."/>
            <person name="Piumi F."/>
            <person name="Punt P.J."/>
            <person name="Ram A.F."/>
            <person name="Ramon A."/>
            <person name="Rauscher S."/>
            <person name="Record E."/>
            <person name="Riano-Pachon D.M."/>
            <person name="Robert V."/>
            <person name="Roehrig J."/>
            <person name="Ruller R."/>
            <person name="Salamov A."/>
            <person name="Salih N.S."/>
            <person name="Samson R.A."/>
            <person name="Sandor E."/>
            <person name="Sanguinetti M."/>
            <person name="Schuetze T."/>
            <person name="Sepcic K."/>
            <person name="Shelest E."/>
            <person name="Sherlock G."/>
            <person name="Sophianopoulou V."/>
            <person name="Squina F.M."/>
            <person name="Sun H."/>
            <person name="Susca A."/>
            <person name="Todd R.B."/>
            <person name="Tsang A."/>
            <person name="Unkles S.E."/>
            <person name="van de Wiele N."/>
            <person name="van Rossen-Uffink D."/>
            <person name="Oliveira J.V."/>
            <person name="Vesth T.C."/>
            <person name="Visser J."/>
            <person name="Yu J.-H."/>
            <person name="Zhou M."/>
            <person name="Andersen M.R."/>
            <person name="Archer D.B."/>
            <person name="Baker S.E."/>
            <person name="Benoit I."/>
            <person name="Brakhage A.A."/>
            <person name="Braus G.H."/>
            <person name="Fischer R."/>
            <person name="Frisvad J.C."/>
            <person name="Goldman G.H."/>
            <person name="Houbraken J."/>
            <person name="Oakley B."/>
            <person name="Pocsi I."/>
            <person name="Scazzocchio C."/>
            <person name="Seiboth B."/>
            <person name="vanKuyk P.A."/>
            <person name="Wortman J."/>
            <person name="Dyer P.S."/>
            <person name="Grigoriev I.V."/>
        </authorList>
    </citation>
    <scope>NUCLEOTIDE SEQUENCE [LARGE SCALE GENOMIC DNA]</scope>
    <source>
        <strain evidence="9">CBS 516.65</strain>
    </source>
</reference>